<evidence type="ECO:0000256" key="5">
    <source>
        <dbReference type="ARBA" id="ARBA00022777"/>
    </source>
</evidence>
<organism evidence="9 10">
    <name type="scientific">Candidatus Viridilinea mediisalina</name>
    <dbReference type="NCBI Taxonomy" id="2024553"/>
    <lineage>
        <taxon>Bacteria</taxon>
        <taxon>Bacillati</taxon>
        <taxon>Chloroflexota</taxon>
        <taxon>Chloroflexia</taxon>
        <taxon>Chloroflexales</taxon>
        <taxon>Chloroflexineae</taxon>
        <taxon>Oscillochloridaceae</taxon>
        <taxon>Candidatus Viridilinea</taxon>
    </lineage>
</organism>
<evidence type="ECO:0000259" key="8">
    <source>
        <dbReference type="PROSITE" id="PS50112"/>
    </source>
</evidence>
<dbReference type="InterPro" id="IPR005467">
    <property type="entry name" value="His_kinase_dom"/>
</dbReference>
<dbReference type="InterPro" id="IPR003594">
    <property type="entry name" value="HATPase_dom"/>
</dbReference>
<dbReference type="SMART" id="SM00065">
    <property type="entry name" value="GAF"/>
    <property type="match status" value="2"/>
</dbReference>
<feature type="domain" description="Histidine kinase" evidence="7">
    <location>
        <begin position="645"/>
        <end position="879"/>
    </location>
</feature>
<dbReference type="GO" id="GO:0006355">
    <property type="term" value="P:regulation of DNA-templated transcription"/>
    <property type="evidence" value="ECO:0007669"/>
    <property type="project" value="InterPro"/>
</dbReference>
<protein>
    <recommendedName>
        <fullName evidence="2">histidine kinase</fullName>
        <ecNumber evidence="2">2.7.13.3</ecNumber>
    </recommendedName>
</protein>
<dbReference type="InterPro" id="IPR003661">
    <property type="entry name" value="HisK_dim/P_dom"/>
</dbReference>
<sequence>MPHAQLAAITAPPADDADGAVATLSLPTVDVAELYAAVLQAAQADGAALDTLLQNLALGDGGSEGALGPVLDLARQLQRCAHTLLRQSISDPAEALDLVEQLDDLFDHATSMLTNAWSEYNIELIREREFIAASLDSASAAADRRTLQLQSLNVISQQLSAILEEEQLIELLMTNLFNLTGIAQITLWEAAADGQQLVVRETTGSAELPMADLQIPLDHPSDLVALALRQAQSQFDMQPDPALQGAWLLPNCGVLTMPMLVSERVVAVVGLQDTDPINHLRLQQDLVQAVVNQSAIALQNARLYAEVRALNVDLERRVAERTRELQDEKDRLATIHQISVEVSSTLDLDSLLETSLQILADITRTERASIMLVEQDGSLLVTRKVLGVESDPQNYVRFPIGSGIAGWVAQQRKGVLIDDVSRDERWVAAPGMSVRRREGSMAAVPLVVQGEVLGVLSLSHNQVGFFTEGHLRLLNASAGSIAIGVNNANLFQMISSEAERRYELLDRQEKASSQIQAILQSLSDGVIVCDLEGDVLTLNPAAAEILARNVDDMQLWSLNLHEIIARYMGNRAHELPLPDLLHRPMSRDDQPRFFESMLKVGVRTIALLLGPVLKENGELLGALLMLRDITREVEADRLKTEFIGTMSHELRTPMTAIKGFTQLLSMGGLGPLNDTQREFVTTIYNNTERMIALINDVLDITKIEAGSADIEWRSLHLAEALSGVVAELRSLATERDHELTISIPPGLPLVRADAHRLHQILYNLLINAIKYTPKGGQIWVTAHETTIEALPDEIRDQVPHGQRYTQLSVRDTGVGISEEDLPRVFDRFYRTENTLKIEAGGTGLGLSLARPLIELLGGKIWVQSTLGEGSTFSFVLPAA</sequence>
<dbReference type="PRINTS" id="PR00344">
    <property type="entry name" value="BCTRLSENSOR"/>
</dbReference>
<dbReference type="InterPro" id="IPR000014">
    <property type="entry name" value="PAS"/>
</dbReference>
<feature type="domain" description="PAS" evidence="8">
    <location>
        <begin position="511"/>
        <end position="553"/>
    </location>
</feature>
<dbReference type="PROSITE" id="PS50112">
    <property type="entry name" value="PAS"/>
    <property type="match status" value="1"/>
</dbReference>
<dbReference type="InterPro" id="IPR003018">
    <property type="entry name" value="GAF"/>
</dbReference>
<evidence type="ECO:0000256" key="3">
    <source>
        <dbReference type="ARBA" id="ARBA00022553"/>
    </source>
</evidence>
<dbReference type="GO" id="GO:0009927">
    <property type="term" value="F:histidine phosphotransfer kinase activity"/>
    <property type="evidence" value="ECO:0007669"/>
    <property type="project" value="TreeGrafter"/>
</dbReference>
<evidence type="ECO:0000313" key="10">
    <source>
        <dbReference type="Proteomes" id="UP000220527"/>
    </source>
</evidence>
<proteinExistence type="predicted"/>
<dbReference type="Gene3D" id="1.10.287.130">
    <property type="match status" value="1"/>
</dbReference>
<reference evidence="10" key="1">
    <citation type="submission" date="2017-08" db="EMBL/GenBank/DDBJ databases">
        <authorList>
            <person name="Grouzdev D.S."/>
            <person name="Gaisin V.A."/>
            <person name="Rysina M.S."/>
            <person name="Gorlenko V.M."/>
        </authorList>
    </citation>
    <scope>NUCLEOTIDE SEQUENCE [LARGE SCALE GENOMIC DNA]</scope>
    <source>
        <strain evidence="10">Kir15-3F</strain>
    </source>
</reference>
<keyword evidence="5 9" id="KW-0418">Kinase</keyword>
<dbReference type="PANTHER" id="PTHR43047">
    <property type="entry name" value="TWO-COMPONENT HISTIDINE PROTEIN KINASE"/>
    <property type="match status" value="1"/>
</dbReference>
<keyword evidence="3" id="KW-0597">Phosphoprotein</keyword>
<dbReference type="CDD" id="cd00082">
    <property type="entry name" value="HisKA"/>
    <property type="match status" value="1"/>
</dbReference>
<dbReference type="AlphaFoldDB" id="A0A2A6REV2"/>
<dbReference type="SMART" id="SM00388">
    <property type="entry name" value="HisKA"/>
    <property type="match status" value="1"/>
</dbReference>
<dbReference type="Pfam" id="PF00512">
    <property type="entry name" value="HisKA"/>
    <property type="match status" value="1"/>
</dbReference>
<dbReference type="Gene3D" id="3.30.565.10">
    <property type="entry name" value="Histidine kinase-like ATPase, C-terminal domain"/>
    <property type="match status" value="1"/>
</dbReference>
<accession>A0A2A6REV2</accession>
<dbReference type="Gene3D" id="3.30.450.20">
    <property type="entry name" value="PAS domain"/>
    <property type="match status" value="1"/>
</dbReference>
<dbReference type="GO" id="GO:0005886">
    <property type="term" value="C:plasma membrane"/>
    <property type="evidence" value="ECO:0007669"/>
    <property type="project" value="TreeGrafter"/>
</dbReference>
<dbReference type="PROSITE" id="PS50109">
    <property type="entry name" value="HIS_KIN"/>
    <property type="match status" value="1"/>
</dbReference>
<dbReference type="OrthoDB" id="9777816at2"/>
<dbReference type="Gene3D" id="3.30.450.40">
    <property type="match status" value="2"/>
</dbReference>
<dbReference type="SUPFAM" id="SSF55781">
    <property type="entry name" value="GAF domain-like"/>
    <property type="match status" value="2"/>
</dbReference>
<evidence type="ECO:0000259" key="7">
    <source>
        <dbReference type="PROSITE" id="PS50109"/>
    </source>
</evidence>
<dbReference type="EC" id="2.7.13.3" evidence="2"/>
<dbReference type="SMART" id="SM00091">
    <property type="entry name" value="PAS"/>
    <property type="match status" value="1"/>
</dbReference>
<evidence type="ECO:0000313" key="9">
    <source>
        <dbReference type="EMBL" id="PDW01376.1"/>
    </source>
</evidence>
<dbReference type="Pfam" id="PF13185">
    <property type="entry name" value="GAF_2"/>
    <property type="match status" value="1"/>
</dbReference>
<dbReference type="InterPro" id="IPR036890">
    <property type="entry name" value="HATPase_C_sf"/>
</dbReference>
<keyword evidence="4" id="KW-0808">Transferase</keyword>
<dbReference type="FunFam" id="3.30.565.10:FF:000049">
    <property type="entry name" value="Two-component sensor histidine kinase"/>
    <property type="match status" value="1"/>
</dbReference>
<evidence type="ECO:0000256" key="4">
    <source>
        <dbReference type="ARBA" id="ARBA00022679"/>
    </source>
</evidence>
<keyword evidence="6" id="KW-0902">Two-component regulatory system</keyword>
<dbReference type="InterPro" id="IPR029016">
    <property type="entry name" value="GAF-like_dom_sf"/>
</dbReference>
<dbReference type="GO" id="GO:0000155">
    <property type="term" value="F:phosphorelay sensor kinase activity"/>
    <property type="evidence" value="ECO:0007669"/>
    <property type="project" value="InterPro"/>
</dbReference>
<evidence type="ECO:0000256" key="1">
    <source>
        <dbReference type="ARBA" id="ARBA00000085"/>
    </source>
</evidence>
<gene>
    <name evidence="9" type="ORF">CJ255_19285</name>
</gene>
<name>A0A2A6REV2_9CHLR</name>
<keyword evidence="10" id="KW-1185">Reference proteome</keyword>
<comment type="caution">
    <text evidence="9">The sequence shown here is derived from an EMBL/GenBank/DDBJ whole genome shotgun (WGS) entry which is preliminary data.</text>
</comment>
<comment type="catalytic activity">
    <reaction evidence="1">
        <text>ATP + protein L-histidine = ADP + protein N-phospho-L-histidine.</text>
        <dbReference type="EC" id="2.7.13.3"/>
    </reaction>
</comment>
<dbReference type="EMBL" id="NQWI01000143">
    <property type="protein sequence ID" value="PDW01376.1"/>
    <property type="molecule type" value="Genomic_DNA"/>
</dbReference>
<dbReference type="Pfam" id="PF00989">
    <property type="entry name" value="PAS"/>
    <property type="match status" value="1"/>
</dbReference>
<dbReference type="SUPFAM" id="SSF55874">
    <property type="entry name" value="ATPase domain of HSP90 chaperone/DNA topoisomerase II/histidine kinase"/>
    <property type="match status" value="1"/>
</dbReference>
<dbReference type="InterPro" id="IPR013767">
    <property type="entry name" value="PAS_fold"/>
</dbReference>
<dbReference type="FunFam" id="1.10.287.130:FF:000113">
    <property type="entry name" value="PAS/PAC sensor hybrid histidine kinase"/>
    <property type="match status" value="1"/>
</dbReference>
<dbReference type="InterPro" id="IPR036097">
    <property type="entry name" value="HisK_dim/P_sf"/>
</dbReference>
<dbReference type="SUPFAM" id="SSF55785">
    <property type="entry name" value="PYP-like sensor domain (PAS domain)"/>
    <property type="match status" value="1"/>
</dbReference>
<dbReference type="SUPFAM" id="SSF47384">
    <property type="entry name" value="Homodimeric domain of signal transducing histidine kinase"/>
    <property type="match status" value="1"/>
</dbReference>
<dbReference type="SMART" id="SM00387">
    <property type="entry name" value="HATPase_c"/>
    <property type="match status" value="1"/>
</dbReference>
<evidence type="ECO:0000256" key="6">
    <source>
        <dbReference type="ARBA" id="ARBA00023012"/>
    </source>
</evidence>
<dbReference type="Proteomes" id="UP000220527">
    <property type="component" value="Unassembled WGS sequence"/>
</dbReference>
<dbReference type="InterPro" id="IPR004358">
    <property type="entry name" value="Sig_transdc_His_kin-like_C"/>
</dbReference>
<dbReference type="Pfam" id="PF02518">
    <property type="entry name" value="HATPase_c"/>
    <property type="match status" value="1"/>
</dbReference>
<dbReference type="PANTHER" id="PTHR43047:SF72">
    <property type="entry name" value="OSMOSENSING HISTIDINE PROTEIN KINASE SLN1"/>
    <property type="match status" value="1"/>
</dbReference>
<evidence type="ECO:0000256" key="2">
    <source>
        <dbReference type="ARBA" id="ARBA00012438"/>
    </source>
</evidence>
<dbReference type="InterPro" id="IPR035965">
    <property type="entry name" value="PAS-like_dom_sf"/>
</dbReference>